<dbReference type="InterPro" id="IPR029045">
    <property type="entry name" value="ClpP/crotonase-like_dom_sf"/>
</dbReference>
<dbReference type="RefSeq" id="WP_037048126.1">
    <property type="nucleotide sequence ID" value="NZ_BAAAUZ010000029.1"/>
</dbReference>
<evidence type="ECO:0000313" key="5">
    <source>
        <dbReference type="EMBL" id="GLL12469.1"/>
    </source>
</evidence>
<accession>A0A9W6L599</accession>
<name>A0A9W6L599_9PSEU</name>
<dbReference type="Pfam" id="PF00378">
    <property type="entry name" value="ECH_1"/>
    <property type="match status" value="1"/>
</dbReference>
<dbReference type="GO" id="GO:0006635">
    <property type="term" value="P:fatty acid beta-oxidation"/>
    <property type="evidence" value="ECO:0007669"/>
    <property type="project" value="TreeGrafter"/>
</dbReference>
<dbReference type="Gene3D" id="1.10.12.10">
    <property type="entry name" value="Lyase 2-enoyl-coa Hydratase, Chain A, domain 2"/>
    <property type="match status" value="1"/>
</dbReference>
<keyword evidence="6" id="KW-1185">Reference proteome</keyword>
<dbReference type="EMBL" id="BSFQ01000014">
    <property type="protein sequence ID" value="GLL12469.1"/>
    <property type="molecule type" value="Genomic_DNA"/>
</dbReference>
<keyword evidence="2" id="KW-0443">Lipid metabolism</keyword>
<evidence type="ECO:0000256" key="2">
    <source>
        <dbReference type="ARBA" id="ARBA00023098"/>
    </source>
</evidence>
<dbReference type="GO" id="GO:0016829">
    <property type="term" value="F:lyase activity"/>
    <property type="evidence" value="ECO:0007669"/>
    <property type="project" value="UniProtKB-KW"/>
</dbReference>
<dbReference type="PANTHER" id="PTHR11941">
    <property type="entry name" value="ENOYL-COA HYDRATASE-RELATED"/>
    <property type="match status" value="1"/>
</dbReference>
<dbReference type="InterPro" id="IPR001753">
    <property type="entry name" value="Enoyl-CoA_hydra/iso"/>
</dbReference>
<dbReference type="Proteomes" id="UP001143463">
    <property type="component" value="Unassembled WGS sequence"/>
</dbReference>
<dbReference type="PANTHER" id="PTHR11941:SF169">
    <property type="entry name" value="(7AS)-7A-METHYL-1,5-DIOXO-2,3,5,6,7,7A-HEXAHYDRO-1H-INDENE-CARBOXYL-COA HYDROLASE"/>
    <property type="match status" value="1"/>
</dbReference>
<proteinExistence type="inferred from homology"/>
<dbReference type="CDD" id="cd06558">
    <property type="entry name" value="crotonase-like"/>
    <property type="match status" value="1"/>
</dbReference>
<dbReference type="SUPFAM" id="SSF52096">
    <property type="entry name" value="ClpP/crotonase"/>
    <property type="match status" value="1"/>
</dbReference>
<sequence>MTTEPVHVTTPVEGVLLVTLDRPEARNAVNSRLAELVAEAMDRLDSDPDLRVGILTGANGTFCSGMDLKAFVRGERPYVGDRGFAGVTERGPEKPLIAAVEGYALAGGCEIVLACDLVVAGEGASFGIPEAKRGLVAAGGGLLRLPERIPYHVAMELALTGNHMTATRMAELGLVNRLVPTGGALDAALALAGEITANGPLAVRISKKIVAESLGWPAEEKWARQREVADPISSSEDAREGALAFAEKRAPVWRGK</sequence>
<evidence type="ECO:0000313" key="6">
    <source>
        <dbReference type="Proteomes" id="UP001143463"/>
    </source>
</evidence>
<protein>
    <submittedName>
        <fullName evidence="5">Enoyl CoA dehydratase/isomerase</fullName>
    </submittedName>
</protein>
<dbReference type="Gene3D" id="3.90.226.10">
    <property type="entry name" value="2-enoyl-CoA Hydratase, Chain A, domain 1"/>
    <property type="match status" value="1"/>
</dbReference>
<dbReference type="AlphaFoldDB" id="A0A9W6L599"/>
<comment type="caution">
    <text evidence="5">The sequence shown here is derived from an EMBL/GenBank/DDBJ whole genome shotgun (WGS) entry which is preliminary data.</text>
</comment>
<comment type="similarity">
    <text evidence="1 4">Belongs to the enoyl-CoA hydratase/isomerase family.</text>
</comment>
<dbReference type="PROSITE" id="PS00166">
    <property type="entry name" value="ENOYL_COA_HYDRATASE"/>
    <property type="match status" value="1"/>
</dbReference>
<evidence type="ECO:0000256" key="3">
    <source>
        <dbReference type="ARBA" id="ARBA00023239"/>
    </source>
</evidence>
<dbReference type="InterPro" id="IPR018376">
    <property type="entry name" value="Enoyl-CoA_hyd/isom_CS"/>
</dbReference>
<dbReference type="NCBIfam" id="NF006100">
    <property type="entry name" value="PRK08252.1"/>
    <property type="match status" value="1"/>
</dbReference>
<gene>
    <name evidence="5" type="ORF">GCM10017577_36100</name>
</gene>
<organism evidence="5 6">
    <name type="scientific">Pseudonocardia halophobica</name>
    <dbReference type="NCBI Taxonomy" id="29401"/>
    <lineage>
        <taxon>Bacteria</taxon>
        <taxon>Bacillati</taxon>
        <taxon>Actinomycetota</taxon>
        <taxon>Actinomycetes</taxon>
        <taxon>Pseudonocardiales</taxon>
        <taxon>Pseudonocardiaceae</taxon>
        <taxon>Pseudonocardia</taxon>
    </lineage>
</organism>
<dbReference type="InterPro" id="IPR014748">
    <property type="entry name" value="Enoyl-CoA_hydra_C"/>
</dbReference>
<keyword evidence="3" id="KW-0456">Lyase</keyword>
<evidence type="ECO:0000256" key="1">
    <source>
        <dbReference type="ARBA" id="ARBA00005254"/>
    </source>
</evidence>
<evidence type="ECO:0000256" key="4">
    <source>
        <dbReference type="RuleBase" id="RU003707"/>
    </source>
</evidence>
<reference evidence="5" key="2">
    <citation type="submission" date="2023-01" db="EMBL/GenBank/DDBJ databases">
        <authorList>
            <person name="Sun Q."/>
            <person name="Evtushenko L."/>
        </authorList>
    </citation>
    <scope>NUCLEOTIDE SEQUENCE</scope>
    <source>
        <strain evidence="5">VKM Ac-1069</strain>
    </source>
</reference>
<reference evidence="5" key="1">
    <citation type="journal article" date="2014" name="Int. J. Syst. Evol. Microbiol.">
        <title>Complete genome sequence of Corynebacterium casei LMG S-19264T (=DSM 44701T), isolated from a smear-ripened cheese.</title>
        <authorList>
            <consortium name="US DOE Joint Genome Institute (JGI-PGF)"/>
            <person name="Walter F."/>
            <person name="Albersmeier A."/>
            <person name="Kalinowski J."/>
            <person name="Ruckert C."/>
        </authorList>
    </citation>
    <scope>NUCLEOTIDE SEQUENCE</scope>
    <source>
        <strain evidence="5">VKM Ac-1069</strain>
    </source>
</reference>